<name>A0ABC8ZN51_9POAL</name>
<keyword evidence="3" id="KW-1185">Reference proteome</keyword>
<dbReference type="InterPro" id="IPR055302">
    <property type="entry name" value="F-box_dom-containing"/>
</dbReference>
<dbReference type="Pfam" id="PF00646">
    <property type="entry name" value="F-box"/>
    <property type="match status" value="1"/>
</dbReference>
<dbReference type="InterPro" id="IPR053781">
    <property type="entry name" value="F-box_AtFBL13-like"/>
</dbReference>
<dbReference type="Pfam" id="PF08387">
    <property type="entry name" value="FBD"/>
    <property type="match status" value="1"/>
</dbReference>
<dbReference type="Gene3D" id="1.20.1280.50">
    <property type="match status" value="1"/>
</dbReference>
<dbReference type="Proteomes" id="UP001497457">
    <property type="component" value="Chromosome 19rd"/>
</dbReference>
<dbReference type="PANTHER" id="PTHR32141:SF141">
    <property type="entry name" value="FBD DOMAIN-CONTAINING PROTEIN"/>
    <property type="match status" value="1"/>
</dbReference>
<dbReference type="PROSITE" id="PS51257">
    <property type="entry name" value="PROKAR_LIPOPROTEIN"/>
    <property type="match status" value="1"/>
</dbReference>
<dbReference type="InterPro" id="IPR055411">
    <property type="entry name" value="LRR_FXL15/At3g58940/PEG3-like"/>
</dbReference>
<reference evidence="2 3" key="2">
    <citation type="submission" date="2024-10" db="EMBL/GenBank/DDBJ databases">
        <authorList>
            <person name="Ryan C."/>
        </authorList>
    </citation>
    <scope>NUCLEOTIDE SEQUENCE [LARGE SCALE GENOMIC DNA]</scope>
</reference>
<dbReference type="InterPro" id="IPR006566">
    <property type="entry name" value="FBD"/>
</dbReference>
<dbReference type="SUPFAM" id="SSF52047">
    <property type="entry name" value="RNI-like"/>
    <property type="match status" value="1"/>
</dbReference>
<feature type="domain" description="F-box" evidence="1">
    <location>
        <begin position="47"/>
        <end position="83"/>
    </location>
</feature>
<dbReference type="InterPro" id="IPR036047">
    <property type="entry name" value="F-box-like_dom_sf"/>
</dbReference>
<dbReference type="EMBL" id="OZ075129">
    <property type="protein sequence ID" value="CAL4962832.1"/>
    <property type="molecule type" value="Genomic_DNA"/>
</dbReference>
<dbReference type="SMART" id="SM00256">
    <property type="entry name" value="FBOX"/>
    <property type="match status" value="1"/>
</dbReference>
<accession>A0ABC8ZN51</accession>
<evidence type="ECO:0000259" key="1">
    <source>
        <dbReference type="PROSITE" id="PS50181"/>
    </source>
</evidence>
<dbReference type="Pfam" id="PF24758">
    <property type="entry name" value="LRR_At5g56370"/>
    <property type="match status" value="2"/>
</dbReference>
<dbReference type="PROSITE" id="PS50181">
    <property type="entry name" value="FBOX"/>
    <property type="match status" value="1"/>
</dbReference>
<dbReference type="SUPFAM" id="SSF81383">
    <property type="entry name" value="F-box domain"/>
    <property type="match status" value="1"/>
</dbReference>
<dbReference type="AlphaFoldDB" id="A0ABC8ZN51"/>
<evidence type="ECO:0000313" key="3">
    <source>
        <dbReference type="Proteomes" id="UP001497457"/>
    </source>
</evidence>
<sequence>MSRVHCQASERMDPILILQFLASCLPRITVTGDAALSAAAGDGGGGEDRISALPDELLCDVVSRLPVKDAVRTTALSHRWRRVWHSTPLVLHDAHVGLVDDEPARVAAIDRVFAGHPGPLHTVHLAMCFFHLYQRELAQWSRVLAAGSIRDLVLFRLPRNIDRDDLLGLPADILCCAELERLCFSFWRFPDTSDLPDGAGVFPHLRELGIIRSIMEDRDLCSPPAPLSRCSASSPAATCQSISASAVKASGNTIIQADTKASPSSIVPSVKILELMVNWGVFTEVQILASFLRCFPNIETLHLEYYMADKTTIECYTEFFDKLSPIECVDSHVKHVVLHEFRGHQSEVTFVKYLSQRATKLQKLTLVLPDEMPASSVSEIKDLLNVLAIPPWASKACRVLLLGPRFQCDWSFHRLSDLSFDNPFLPVHGEEIFSYIKAAEQGG</sequence>
<protein>
    <recommendedName>
        <fullName evidence="1">F-box domain-containing protein</fullName>
    </recommendedName>
</protein>
<dbReference type="PANTHER" id="PTHR32141">
    <property type="match status" value="1"/>
</dbReference>
<evidence type="ECO:0000313" key="2">
    <source>
        <dbReference type="EMBL" id="CAL4962832.1"/>
    </source>
</evidence>
<reference evidence="3" key="1">
    <citation type="submission" date="2024-06" db="EMBL/GenBank/DDBJ databases">
        <authorList>
            <person name="Ryan C."/>
        </authorList>
    </citation>
    <scope>NUCLEOTIDE SEQUENCE [LARGE SCALE GENOMIC DNA]</scope>
</reference>
<organism evidence="2 3">
    <name type="scientific">Urochloa decumbens</name>
    <dbReference type="NCBI Taxonomy" id="240449"/>
    <lineage>
        <taxon>Eukaryota</taxon>
        <taxon>Viridiplantae</taxon>
        <taxon>Streptophyta</taxon>
        <taxon>Embryophyta</taxon>
        <taxon>Tracheophyta</taxon>
        <taxon>Spermatophyta</taxon>
        <taxon>Magnoliopsida</taxon>
        <taxon>Liliopsida</taxon>
        <taxon>Poales</taxon>
        <taxon>Poaceae</taxon>
        <taxon>PACMAD clade</taxon>
        <taxon>Panicoideae</taxon>
        <taxon>Panicodae</taxon>
        <taxon>Paniceae</taxon>
        <taxon>Melinidinae</taxon>
        <taxon>Urochloa</taxon>
    </lineage>
</organism>
<dbReference type="CDD" id="cd22160">
    <property type="entry name" value="F-box_AtFBL13-like"/>
    <property type="match status" value="1"/>
</dbReference>
<proteinExistence type="predicted"/>
<dbReference type="InterPro" id="IPR001810">
    <property type="entry name" value="F-box_dom"/>
</dbReference>
<gene>
    <name evidence="2" type="ORF">URODEC1_LOCUS45864</name>
</gene>